<sequence length="40" mass="4132">MPDPDDALAARTEMPHDADVLVAGPMEPDDDTCAPIAGPL</sequence>
<keyword evidence="2" id="KW-1185">Reference proteome</keyword>
<dbReference type="Proteomes" id="UP001595847">
    <property type="component" value="Unassembled WGS sequence"/>
</dbReference>
<reference evidence="2" key="1">
    <citation type="journal article" date="2019" name="Int. J. Syst. Evol. Microbiol.">
        <title>The Global Catalogue of Microorganisms (GCM) 10K type strain sequencing project: providing services to taxonomists for standard genome sequencing and annotation.</title>
        <authorList>
            <consortium name="The Broad Institute Genomics Platform"/>
            <consortium name="The Broad Institute Genome Sequencing Center for Infectious Disease"/>
            <person name="Wu L."/>
            <person name="Ma J."/>
        </authorList>
    </citation>
    <scope>NUCLEOTIDE SEQUENCE [LARGE SCALE GENOMIC DNA]</scope>
    <source>
        <strain evidence="2">TBRC 1826</strain>
    </source>
</reference>
<evidence type="ECO:0000313" key="2">
    <source>
        <dbReference type="Proteomes" id="UP001595847"/>
    </source>
</evidence>
<dbReference type="RefSeq" id="WP_378529714.1">
    <property type="nucleotide sequence ID" value="NZ_JBHSBH010000003.1"/>
</dbReference>
<name>A0ABV8FFG8_9ACTN</name>
<gene>
    <name evidence="1" type="ORF">ACFOVU_03015</name>
</gene>
<dbReference type="EMBL" id="JBHSBH010000003">
    <property type="protein sequence ID" value="MFC3994867.1"/>
    <property type="molecule type" value="Genomic_DNA"/>
</dbReference>
<evidence type="ECO:0000313" key="1">
    <source>
        <dbReference type="EMBL" id="MFC3994867.1"/>
    </source>
</evidence>
<proteinExistence type="predicted"/>
<protein>
    <submittedName>
        <fullName evidence="1">Uncharacterized protein</fullName>
    </submittedName>
</protein>
<comment type="caution">
    <text evidence="1">The sequence shown here is derived from an EMBL/GenBank/DDBJ whole genome shotgun (WGS) entry which is preliminary data.</text>
</comment>
<organism evidence="1 2">
    <name type="scientific">Nocardiopsis sediminis</name>
    <dbReference type="NCBI Taxonomy" id="1778267"/>
    <lineage>
        <taxon>Bacteria</taxon>
        <taxon>Bacillati</taxon>
        <taxon>Actinomycetota</taxon>
        <taxon>Actinomycetes</taxon>
        <taxon>Streptosporangiales</taxon>
        <taxon>Nocardiopsidaceae</taxon>
        <taxon>Nocardiopsis</taxon>
    </lineage>
</organism>
<accession>A0ABV8FFG8</accession>